<dbReference type="EMBL" id="CAKKNE010000003">
    <property type="protein sequence ID" value="CAH0372294.1"/>
    <property type="molecule type" value="Genomic_DNA"/>
</dbReference>
<feature type="compositionally biased region" description="Low complexity" evidence="8">
    <location>
        <begin position="539"/>
        <end position="551"/>
    </location>
</feature>
<sequence>LWSKGSLAAAAQQRPVVVHAAGSGARLVASLPVRPASVIDERRAAASVRASHLQTLRCAGGHQRTETIRSAHPRRDLRCKTAMGSPRSPSMDDMFEKYSTVQFADDGAAASEPSEEDSVERVRRMALDVAEGADDASEPPEEADGEKIERIRPPTPTASQRARAALIRSCVHPKPPKECTDTCHSFHHGATEGSGTFGSGANVFTDKGTRRLAAVLNDRLTSDSDRKAACTLIHTSCYDEANAKLVVDIDIVPQIIKIAKHDGFESKAEACCALAVIAIHFPEHIVEAIPTLSNLLEAPAVVSGSAAWALSTLAADDDHRPSVYKAKLIPKLIKLIKDGSTDDCRGHAAACLWNLACDDDIRPQCMDAIDPLVAMAHECHSVDARRRAAVCLDCLMAYESFERDWHLEKLNQPVIDRVKLAVTNENEKLIQQMISDCDAADRRYEEDLRLDRIASGNPLPGDLPEPEEAPVEAPAPAPSPSPDSFQDAFDVAIRPYEPDAEDLTEEARAWKDWEERSAARYEAGPEPEPEDPFPDRRTTSTAAALASAVRDAPPPPPVPRASQNFRTKGAREWLARTGFGTYEADPPPKDEAPAPAPAP</sequence>
<organism evidence="9 10">
    <name type="scientific">Pelagomonas calceolata</name>
    <dbReference type="NCBI Taxonomy" id="35677"/>
    <lineage>
        <taxon>Eukaryota</taxon>
        <taxon>Sar</taxon>
        <taxon>Stramenopiles</taxon>
        <taxon>Ochrophyta</taxon>
        <taxon>Pelagophyceae</taxon>
        <taxon>Pelagomonadales</taxon>
        <taxon>Pelagomonadaceae</taxon>
        <taxon>Pelagomonas</taxon>
    </lineage>
</organism>
<dbReference type="AlphaFoldDB" id="A0A8J2WY72"/>
<feature type="non-terminal residue" evidence="9">
    <location>
        <position position="1"/>
    </location>
</feature>
<dbReference type="SMART" id="SM00185">
    <property type="entry name" value="ARM"/>
    <property type="match status" value="2"/>
</dbReference>
<keyword evidence="10" id="KW-1185">Reference proteome</keyword>
<feature type="region of interest" description="Disordered" evidence="8">
    <location>
        <begin position="518"/>
        <end position="599"/>
    </location>
</feature>
<dbReference type="InterPro" id="IPR011989">
    <property type="entry name" value="ARM-like"/>
</dbReference>
<keyword evidence="4" id="KW-0677">Repeat</keyword>
<dbReference type="SUPFAM" id="SSF48371">
    <property type="entry name" value="ARM repeat"/>
    <property type="match status" value="1"/>
</dbReference>
<evidence type="ECO:0000256" key="4">
    <source>
        <dbReference type="ARBA" id="ARBA00022737"/>
    </source>
</evidence>
<evidence type="ECO:0000256" key="7">
    <source>
        <dbReference type="ARBA" id="ARBA00026209"/>
    </source>
</evidence>
<dbReference type="GO" id="GO:0043495">
    <property type="term" value="F:protein-membrane adaptor activity"/>
    <property type="evidence" value="ECO:0007669"/>
    <property type="project" value="InterPro"/>
</dbReference>
<evidence type="ECO:0000256" key="6">
    <source>
        <dbReference type="ARBA" id="ARBA00023288"/>
    </source>
</evidence>
<evidence type="ECO:0000256" key="5">
    <source>
        <dbReference type="ARBA" id="ARBA00023136"/>
    </source>
</evidence>
<evidence type="ECO:0000256" key="2">
    <source>
        <dbReference type="ARBA" id="ARBA00005462"/>
    </source>
</evidence>
<dbReference type="InterPro" id="IPR000225">
    <property type="entry name" value="Armadillo"/>
</dbReference>
<comment type="similarity">
    <text evidence="2">Belongs to the beta-catenin family.</text>
</comment>
<feature type="compositionally biased region" description="Acidic residues" evidence="8">
    <location>
        <begin position="131"/>
        <end position="144"/>
    </location>
</feature>
<dbReference type="InterPro" id="IPR016024">
    <property type="entry name" value="ARM-type_fold"/>
</dbReference>
<feature type="region of interest" description="Disordered" evidence="8">
    <location>
        <begin position="453"/>
        <end position="486"/>
    </location>
</feature>
<evidence type="ECO:0000313" key="10">
    <source>
        <dbReference type="Proteomes" id="UP000789595"/>
    </source>
</evidence>
<keyword evidence="6" id="KW-0449">Lipoprotein</keyword>
<evidence type="ECO:0000256" key="3">
    <source>
        <dbReference type="ARBA" id="ARBA00022554"/>
    </source>
</evidence>
<feature type="region of interest" description="Disordered" evidence="8">
    <location>
        <begin position="129"/>
        <end position="158"/>
    </location>
</feature>
<proteinExistence type="inferred from homology"/>
<dbReference type="PANTHER" id="PTHR47249">
    <property type="entry name" value="VACUOLAR PROTEIN 8"/>
    <property type="match status" value="1"/>
</dbReference>
<gene>
    <name evidence="9" type="ORF">PECAL_3P22780</name>
</gene>
<comment type="caution">
    <text evidence="9">The sequence shown here is derived from an EMBL/GenBank/DDBJ whole genome shotgun (WGS) entry which is preliminary data.</text>
</comment>
<feature type="non-terminal residue" evidence="9">
    <location>
        <position position="599"/>
    </location>
</feature>
<evidence type="ECO:0000256" key="8">
    <source>
        <dbReference type="SAM" id="MobiDB-lite"/>
    </source>
</evidence>
<dbReference type="Proteomes" id="UP000789595">
    <property type="component" value="Unassembled WGS sequence"/>
</dbReference>
<keyword evidence="3" id="KW-0926">Vacuole</keyword>
<protein>
    <recommendedName>
        <fullName evidence="7">Vacuolar protein 8</fullName>
    </recommendedName>
</protein>
<dbReference type="InterPro" id="IPR045156">
    <property type="entry name" value="Vac8"/>
</dbReference>
<name>A0A8J2WY72_9STRA</name>
<dbReference type="GO" id="GO:0005774">
    <property type="term" value="C:vacuolar membrane"/>
    <property type="evidence" value="ECO:0007669"/>
    <property type="project" value="UniProtKB-SubCell"/>
</dbReference>
<dbReference type="GO" id="GO:0071562">
    <property type="term" value="P:nucleus-vacuole junction assembly"/>
    <property type="evidence" value="ECO:0007669"/>
    <property type="project" value="InterPro"/>
</dbReference>
<dbReference type="Gene3D" id="1.25.10.10">
    <property type="entry name" value="Leucine-rich Repeat Variant"/>
    <property type="match status" value="1"/>
</dbReference>
<accession>A0A8J2WY72</accession>
<evidence type="ECO:0000256" key="1">
    <source>
        <dbReference type="ARBA" id="ARBA00004592"/>
    </source>
</evidence>
<evidence type="ECO:0000313" key="9">
    <source>
        <dbReference type="EMBL" id="CAH0372294.1"/>
    </source>
</evidence>
<comment type="subcellular location">
    <subcellularLocation>
        <location evidence="1">Vacuole membrane</location>
        <topology evidence="1">Lipid-anchor</topology>
    </subcellularLocation>
</comment>
<keyword evidence="5" id="KW-0472">Membrane</keyword>
<reference evidence="9" key="1">
    <citation type="submission" date="2021-11" db="EMBL/GenBank/DDBJ databases">
        <authorList>
            <consortium name="Genoscope - CEA"/>
            <person name="William W."/>
        </authorList>
    </citation>
    <scope>NUCLEOTIDE SEQUENCE</scope>
</reference>
<dbReference type="PANTHER" id="PTHR47249:SF1">
    <property type="entry name" value="VACUOLAR PROTEIN 8"/>
    <property type="match status" value="1"/>
</dbReference>